<dbReference type="EMBL" id="RQJO01000007">
    <property type="protein sequence ID" value="RRB07502.1"/>
    <property type="molecule type" value="Genomic_DNA"/>
</dbReference>
<evidence type="ECO:0000313" key="2">
    <source>
        <dbReference type="Proteomes" id="UP000271925"/>
    </source>
</evidence>
<name>A0A3P1C2J3_9BACT</name>
<protein>
    <submittedName>
        <fullName evidence="1">Uncharacterized protein</fullName>
    </submittedName>
</protein>
<reference evidence="1 2" key="1">
    <citation type="submission" date="2018-11" db="EMBL/GenBank/DDBJ databases">
        <authorList>
            <person name="Zhou Z."/>
            <person name="Wang G."/>
        </authorList>
    </citation>
    <scope>NUCLEOTIDE SEQUENCE [LARGE SCALE GENOMIC DNA]</scope>
    <source>
        <strain evidence="1 2">KCTC52004</strain>
    </source>
</reference>
<dbReference type="RefSeq" id="WP_124872627.1">
    <property type="nucleotide sequence ID" value="NZ_RQJO01000007.1"/>
</dbReference>
<accession>A0A3P1C2J3</accession>
<dbReference type="AlphaFoldDB" id="A0A3P1C2J3"/>
<comment type="caution">
    <text evidence="1">The sequence shown here is derived from an EMBL/GenBank/DDBJ whole genome shotgun (WGS) entry which is preliminary data.</text>
</comment>
<dbReference type="OrthoDB" id="939645at2"/>
<evidence type="ECO:0000313" key="1">
    <source>
        <dbReference type="EMBL" id="RRB07502.1"/>
    </source>
</evidence>
<gene>
    <name evidence="1" type="ORF">EHT25_06900</name>
</gene>
<proteinExistence type="predicted"/>
<sequence length="358" mass="39585">MKALVYCWLLISLFSFRKHPKVAPKAPSTGITSVTWIGFGQQTSSLPIPAGTTTLTASSLPYPKKIEFQNLFYQEVIKVDPAFKPGNPIKQPPTKGNWFVRRQALMIKDGKTQVLQTSKLTINKNAEASNPADQIVPAATTHLEYQLGRTEKMIDKSKPGKFPKTTTIEVYPSEAIRIAVPVGTVLASACSVKTGVIRPLPCEFQMIKFQILGKSGTVLYETTQVENGPVIKLPFTDCKKQEGPFLIYDARWIVKRVHKPNYPVNKGYLIGWGQSGSDFNAEVDAHGPVITGLQLDETLGKEFTLSFEVKKPAPESGVATQMGELILENDVTITKFPPTQMPGATRAEAYIRLKWTNF</sequence>
<keyword evidence="2" id="KW-1185">Reference proteome</keyword>
<dbReference type="Proteomes" id="UP000271925">
    <property type="component" value="Unassembled WGS sequence"/>
</dbReference>
<organism evidence="1 2">
    <name type="scientific">Larkinella rosea</name>
    <dbReference type="NCBI Taxonomy" id="2025312"/>
    <lineage>
        <taxon>Bacteria</taxon>
        <taxon>Pseudomonadati</taxon>
        <taxon>Bacteroidota</taxon>
        <taxon>Cytophagia</taxon>
        <taxon>Cytophagales</taxon>
        <taxon>Spirosomataceae</taxon>
        <taxon>Larkinella</taxon>
    </lineage>
</organism>